<sequence length="71" mass="7524">MYDGSMTAWAGDPELPLVTGDSPLELTRPRGGSARDGVGLREVRDLLRAGQPRKVRAVAAPLAAGPQFVDH</sequence>
<comment type="caution">
    <text evidence="2">The sequence shown here is derived from an EMBL/GenBank/DDBJ whole genome shotgun (WGS) entry which is preliminary data.</text>
</comment>
<reference evidence="2 3" key="1">
    <citation type="journal article" date="2019" name="Int. J. Syst. Evol. Microbiol.">
        <title>The Global Catalogue of Microorganisms (GCM) 10K type strain sequencing project: providing services to taxonomists for standard genome sequencing and annotation.</title>
        <authorList>
            <consortium name="The Broad Institute Genomics Platform"/>
            <consortium name="The Broad Institute Genome Sequencing Center for Infectious Disease"/>
            <person name="Wu L."/>
            <person name="Ma J."/>
        </authorList>
    </citation>
    <scope>NUCLEOTIDE SEQUENCE [LARGE SCALE GENOMIC DNA]</scope>
    <source>
        <strain evidence="2 3">JCM 16002</strain>
    </source>
</reference>
<name>A0ABN2IA53_9ACTN</name>
<dbReference type="Proteomes" id="UP001500383">
    <property type="component" value="Unassembled WGS sequence"/>
</dbReference>
<evidence type="ECO:0000313" key="2">
    <source>
        <dbReference type="EMBL" id="GAA1701193.1"/>
    </source>
</evidence>
<gene>
    <name evidence="2" type="ORF">GCM10009831_07510</name>
</gene>
<keyword evidence="3" id="KW-1185">Reference proteome</keyword>
<protein>
    <submittedName>
        <fullName evidence="2">Uncharacterized protein</fullName>
    </submittedName>
</protein>
<accession>A0ABN2IA53</accession>
<organism evidence="2 3">
    <name type="scientific">Dietzia cercidiphylli</name>
    <dbReference type="NCBI Taxonomy" id="498199"/>
    <lineage>
        <taxon>Bacteria</taxon>
        <taxon>Bacillati</taxon>
        <taxon>Actinomycetota</taxon>
        <taxon>Actinomycetes</taxon>
        <taxon>Mycobacteriales</taxon>
        <taxon>Dietziaceae</taxon>
        <taxon>Dietzia</taxon>
    </lineage>
</organism>
<evidence type="ECO:0000256" key="1">
    <source>
        <dbReference type="SAM" id="MobiDB-lite"/>
    </source>
</evidence>
<proteinExistence type="predicted"/>
<feature type="region of interest" description="Disordered" evidence="1">
    <location>
        <begin position="1"/>
        <end position="37"/>
    </location>
</feature>
<evidence type="ECO:0000313" key="3">
    <source>
        <dbReference type="Proteomes" id="UP001500383"/>
    </source>
</evidence>
<dbReference type="EMBL" id="BAAAQG010000003">
    <property type="protein sequence ID" value="GAA1701193.1"/>
    <property type="molecule type" value="Genomic_DNA"/>
</dbReference>